<evidence type="ECO:0000256" key="1">
    <source>
        <dbReference type="ARBA" id="ARBA00006641"/>
    </source>
</evidence>
<dbReference type="EMBL" id="JAEVFJ010000012">
    <property type="protein sequence ID" value="KAH8101496.1"/>
    <property type="molecule type" value="Genomic_DNA"/>
</dbReference>
<evidence type="ECO:0000256" key="4">
    <source>
        <dbReference type="ARBA" id="ARBA00022807"/>
    </source>
</evidence>
<keyword evidence="4" id="KW-0788">Thiol protease</keyword>
<dbReference type="InterPro" id="IPR016125">
    <property type="entry name" value="Peptidase_C15-like"/>
</dbReference>
<dbReference type="AlphaFoldDB" id="A0A8K0UPG1"/>
<dbReference type="Gene3D" id="3.40.630.20">
    <property type="entry name" value="Peptidase C15, pyroglutamyl peptidase I-like"/>
    <property type="match status" value="1"/>
</dbReference>
<protein>
    <recommendedName>
        <fullName evidence="7">Peptidase C15, pyroglutamyl peptidase I-like protein</fullName>
    </recommendedName>
</protein>
<dbReference type="InterPro" id="IPR036440">
    <property type="entry name" value="Peptidase_C15-like_sf"/>
</dbReference>
<gene>
    <name evidence="5" type="ORF">BXZ70DRAFT_891500</name>
</gene>
<evidence type="ECO:0008006" key="7">
    <source>
        <dbReference type="Google" id="ProtNLM"/>
    </source>
</evidence>
<dbReference type="OrthoDB" id="407146at2759"/>
<dbReference type="PANTHER" id="PTHR23402">
    <property type="entry name" value="PROTEASE FAMILY C15 PYROGLUTAMYL-PEPTIDASE I-RELATED"/>
    <property type="match status" value="1"/>
</dbReference>
<evidence type="ECO:0000313" key="6">
    <source>
        <dbReference type="Proteomes" id="UP000813824"/>
    </source>
</evidence>
<comment type="similarity">
    <text evidence="1">Belongs to the peptidase C15 family.</text>
</comment>
<reference evidence="5" key="1">
    <citation type="journal article" date="2021" name="New Phytol.">
        <title>Evolutionary innovations through gain and loss of genes in the ectomycorrhizal Boletales.</title>
        <authorList>
            <person name="Wu G."/>
            <person name="Miyauchi S."/>
            <person name="Morin E."/>
            <person name="Kuo A."/>
            <person name="Drula E."/>
            <person name="Varga T."/>
            <person name="Kohler A."/>
            <person name="Feng B."/>
            <person name="Cao Y."/>
            <person name="Lipzen A."/>
            <person name="Daum C."/>
            <person name="Hundley H."/>
            <person name="Pangilinan J."/>
            <person name="Johnson J."/>
            <person name="Barry K."/>
            <person name="LaButti K."/>
            <person name="Ng V."/>
            <person name="Ahrendt S."/>
            <person name="Min B."/>
            <person name="Choi I.G."/>
            <person name="Park H."/>
            <person name="Plett J.M."/>
            <person name="Magnuson J."/>
            <person name="Spatafora J.W."/>
            <person name="Nagy L.G."/>
            <person name="Henrissat B."/>
            <person name="Grigoriev I.V."/>
            <person name="Yang Z.L."/>
            <person name="Xu J."/>
            <person name="Martin F.M."/>
        </authorList>
    </citation>
    <scope>NUCLEOTIDE SEQUENCE</scope>
    <source>
        <strain evidence="5">KKN 215</strain>
    </source>
</reference>
<sequence length="294" mass="32246">MPILPAQSLKLDRDTVRVLITGFGPFSVFKEVNPSWLAVRPLHNTILHTESPAVPVTHKNTIVEDPPASPRQIHITTLEVPVTYDAVLTQIPGLHQSPPVFPTHTDPSFSIPPPPYKGYDFIMHVGVAGPGPLALEKLAHKSGYLSKDVDDKLAPEMNAQEGEKADRELSAAELFEGERAGGISFTSSAIQRGFAEGYETFDEELFTQIDTDELCTYLRSVGASPVHVSEDPGRYLCDFIYYCSLAEAQRQSKITGKDTTPVLFLHCPPVGQPLDTEAVTNAIKRIVSWVSARI</sequence>
<name>A0A8K0UPG1_9AGAR</name>
<keyword evidence="6" id="KW-1185">Reference proteome</keyword>
<evidence type="ECO:0000256" key="2">
    <source>
        <dbReference type="ARBA" id="ARBA00022670"/>
    </source>
</evidence>
<keyword evidence="3" id="KW-0378">Hydrolase</keyword>
<keyword evidence="2" id="KW-0645">Protease</keyword>
<dbReference type="GO" id="GO:0006508">
    <property type="term" value="P:proteolysis"/>
    <property type="evidence" value="ECO:0007669"/>
    <property type="project" value="UniProtKB-KW"/>
</dbReference>
<proteinExistence type="inferred from homology"/>
<dbReference type="SUPFAM" id="SSF53182">
    <property type="entry name" value="Pyrrolidone carboxyl peptidase (pyroglutamate aminopeptidase)"/>
    <property type="match status" value="1"/>
</dbReference>
<evidence type="ECO:0000313" key="5">
    <source>
        <dbReference type="EMBL" id="KAH8101496.1"/>
    </source>
</evidence>
<organism evidence="5 6">
    <name type="scientific">Cristinia sonorae</name>
    <dbReference type="NCBI Taxonomy" id="1940300"/>
    <lineage>
        <taxon>Eukaryota</taxon>
        <taxon>Fungi</taxon>
        <taxon>Dikarya</taxon>
        <taxon>Basidiomycota</taxon>
        <taxon>Agaricomycotina</taxon>
        <taxon>Agaricomycetes</taxon>
        <taxon>Agaricomycetidae</taxon>
        <taxon>Agaricales</taxon>
        <taxon>Pleurotineae</taxon>
        <taxon>Stephanosporaceae</taxon>
        <taxon>Cristinia</taxon>
    </lineage>
</organism>
<accession>A0A8K0UPG1</accession>
<dbReference type="Proteomes" id="UP000813824">
    <property type="component" value="Unassembled WGS sequence"/>
</dbReference>
<dbReference type="PANTHER" id="PTHR23402:SF1">
    <property type="entry name" value="PYROGLUTAMYL-PEPTIDASE I"/>
    <property type="match status" value="1"/>
</dbReference>
<dbReference type="GO" id="GO:0008234">
    <property type="term" value="F:cysteine-type peptidase activity"/>
    <property type="evidence" value="ECO:0007669"/>
    <property type="project" value="UniProtKB-KW"/>
</dbReference>
<evidence type="ECO:0000256" key="3">
    <source>
        <dbReference type="ARBA" id="ARBA00022801"/>
    </source>
</evidence>
<comment type="caution">
    <text evidence="5">The sequence shown here is derived from an EMBL/GenBank/DDBJ whole genome shotgun (WGS) entry which is preliminary data.</text>
</comment>